<dbReference type="EMBL" id="KN831826">
    <property type="protein sequence ID" value="KIM35240.1"/>
    <property type="molecule type" value="Genomic_DNA"/>
</dbReference>
<reference evidence="2 3" key="1">
    <citation type="submission" date="2014-04" db="EMBL/GenBank/DDBJ databases">
        <authorList>
            <consortium name="DOE Joint Genome Institute"/>
            <person name="Kuo A."/>
            <person name="Gay G."/>
            <person name="Dore J."/>
            <person name="Kohler A."/>
            <person name="Nagy L.G."/>
            <person name="Floudas D."/>
            <person name="Copeland A."/>
            <person name="Barry K.W."/>
            <person name="Cichocki N."/>
            <person name="Veneault-Fourrey C."/>
            <person name="LaButti K."/>
            <person name="Lindquist E.A."/>
            <person name="Lipzen A."/>
            <person name="Lundell T."/>
            <person name="Morin E."/>
            <person name="Murat C."/>
            <person name="Sun H."/>
            <person name="Tunlid A."/>
            <person name="Henrissat B."/>
            <person name="Grigoriev I.V."/>
            <person name="Hibbett D.S."/>
            <person name="Martin F."/>
            <person name="Nordberg H.P."/>
            <person name="Cantor M.N."/>
            <person name="Hua S.X."/>
        </authorList>
    </citation>
    <scope>NUCLEOTIDE SEQUENCE [LARGE SCALE GENOMIC DNA]</scope>
    <source>
        <strain evidence="3">h7</strain>
    </source>
</reference>
<evidence type="ECO:0000256" key="1">
    <source>
        <dbReference type="SAM" id="MobiDB-lite"/>
    </source>
</evidence>
<accession>A0A0C3BEP1</accession>
<dbReference type="AlphaFoldDB" id="A0A0C3BEP1"/>
<protein>
    <submittedName>
        <fullName evidence="2">Uncharacterized protein</fullName>
    </submittedName>
</protein>
<evidence type="ECO:0000313" key="3">
    <source>
        <dbReference type="Proteomes" id="UP000053424"/>
    </source>
</evidence>
<evidence type="ECO:0000313" key="2">
    <source>
        <dbReference type="EMBL" id="KIM35240.1"/>
    </source>
</evidence>
<feature type="region of interest" description="Disordered" evidence="1">
    <location>
        <begin position="131"/>
        <end position="154"/>
    </location>
</feature>
<keyword evidence="3" id="KW-1185">Reference proteome</keyword>
<proteinExistence type="predicted"/>
<gene>
    <name evidence="2" type="ORF">M413DRAFT_14661</name>
</gene>
<reference evidence="3" key="2">
    <citation type="submission" date="2015-01" db="EMBL/GenBank/DDBJ databases">
        <title>Evolutionary Origins and Diversification of the Mycorrhizal Mutualists.</title>
        <authorList>
            <consortium name="DOE Joint Genome Institute"/>
            <consortium name="Mycorrhizal Genomics Consortium"/>
            <person name="Kohler A."/>
            <person name="Kuo A."/>
            <person name="Nagy L.G."/>
            <person name="Floudas D."/>
            <person name="Copeland A."/>
            <person name="Barry K.W."/>
            <person name="Cichocki N."/>
            <person name="Veneault-Fourrey C."/>
            <person name="LaButti K."/>
            <person name="Lindquist E.A."/>
            <person name="Lipzen A."/>
            <person name="Lundell T."/>
            <person name="Morin E."/>
            <person name="Murat C."/>
            <person name="Riley R."/>
            <person name="Ohm R."/>
            <person name="Sun H."/>
            <person name="Tunlid A."/>
            <person name="Henrissat B."/>
            <person name="Grigoriev I.V."/>
            <person name="Hibbett D.S."/>
            <person name="Martin F."/>
        </authorList>
    </citation>
    <scope>NUCLEOTIDE SEQUENCE [LARGE SCALE GENOMIC DNA]</scope>
    <source>
        <strain evidence="3">h7</strain>
    </source>
</reference>
<feature type="compositionally biased region" description="Polar residues" evidence="1">
    <location>
        <begin position="135"/>
        <end position="147"/>
    </location>
</feature>
<dbReference type="HOGENOM" id="CLU_1704442_0_0_1"/>
<sequence length="154" mass="16465">MLAGTLAESQDLKPNERPGPGTDLPSAQETSAPTGGVSPRQIPNNPERSDQDEFCPGAKTAGNENANESLEAVGGNIDSMYVDQGGNSTESDFLFPQMFSCFLWILAGTLCQPHGTGHDYNGDNLEEFEDHVSTSDEGGTSVPTSRTAPMRMRR</sequence>
<feature type="region of interest" description="Disordered" evidence="1">
    <location>
        <begin position="1"/>
        <end position="69"/>
    </location>
</feature>
<name>A0A0C3BEP1_HEBCY</name>
<dbReference type="Proteomes" id="UP000053424">
    <property type="component" value="Unassembled WGS sequence"/>
</dbReference>
<organism evidence="2 3">
    <name type="scientific">Hebeloma cylindrosporum</name>
    <dbReference type="NCBI Taxonomy" id="76867"/>
    <lineage>
        <taxon>Eukaryota</taxon>
        <taxon>Fungi</taxon>
        <taxon>Dikarya</taxon>
        <taxon>Basidiomycota</taxon>
        <taxon>Agaricomycotina</taxon>
        <taxon>Agaricomycetes</taxon>
        <taxon>Agaricomycetidae</taxon>
        <taxon>Agaricales</taxon>
        <taxon>Agaricineae</taxon>
        <taxon>Hymenogastraceae</taxon>
        <taxon>Hebeloma</taxon>
    </lineage>
</organism>